<name>A0ABU9QJU1_9BURK</name>
<keyword evidence="2" id="KW-1185">Reference proteome</keyword>
<sequence>MFDTSSSHLAYNDMQTELTHMAADPLRLAALYHAGNGVHWSSYRQAAAVLTEKLKVKVGFARIREAVAVSELPAEILAIFSEVGIVNKTARELLKAAKARGVSSLVDRARTLDPQGKSRAQLSAHVCGKDVLLRSTQQYSNPLSLAETYSEGLAKGRWVSMTGAAAHLGVQRQAIAKATAIASLPSELLALFPAMTVKMGERLVGLAKIRGMKKMRALAIEAGGIIPRLSQDELVSHLVGLARNSASVKLDRSGGNLILTYDLGPVDEDAEMRLAMMAAFLNAGGVVKPR</sequence>
<proteinExistence type="predicted"/>
<dbReference type="Proteomes" id="UP001494588">
    <property type="component" value="Unassembled WGS sequence"/>
</dbReference>
<dbReference type="EMBL" id="JAZHGC010000026">
    <property type="protein sequence ID" value="MEM5289553.1"/>
    <property type="molecule type" value="Genomic_DNA"/>
</dbReference>
<reference evidence="1 2" key="1">
    <citation type="submission" date="2024-01" db="EMBL/GenBank/DDBJ databases">
        <title>The diversity of rhizobia nodulating Mimosa spp. in eleven states of Brazil covering several biomes is determined by host plant, location, and edaphic factors.</title>
        <authorList>
            <person name="Rouws L."/>
            <person name="Barauna A."/>
            <person name="Beukes C."/>
            <person name="De Faria S.M."/>
            <person name="Gross E."/>
            <person name="Dos Reis Junior F.B."/>
            <person name="Simon M."/>
            <person name="Maluk M."/>
            <person name="Odee D.W."/>
            <person name="Kenicer G."/>
            <person name="Young J.P.W."/>
            <person name="Reis V.M."/>
            <person name="Zilli J."/>
            <person name="James E.K."/>
        </authorList>
    </citation>
    <scope>NUCLEOTIDE SEQUENCE [LARGE SCALE GENOMIC DNA]</scope>
    <source>
        <strain evidence="1 2">JPY77</strain>
    </source>
</reference>
<accession>A0ABU9QJU1</accession>
<evidence type="ECO:0000313" key="1">
    <source>
        <dbReference type="EMBL" id="MEM5289553.1"/>
    </source>
</evidence>
<dbReference type="Gene3D" id="1.10.10.2830">
    <property type="match status" value="1"/>
</dbReference>
<organism evidence="1 2">
    <name type="scientific">Paraburkholderia sabiae</name>
    <dbReference type="NCBI Taxonomy" id="273251"/>
    <lineage>
        <taxon>Bacteria</taxon>
        <taxon>Pseudomonadati</taxon>
        <taxon>Pseudomonadota</taxon>
        <taxon>Betaproteobacteria</taxon>
        <taxon>Burkholderiales</taxon>
        <taxon>Burkholderiaceae</taxon>
        <taxon>Paraburkholderia</taxon>
    </lineage>
</organism>
<protein>
    <submittedName>
        <fullName evidence="1">Uncharacterized protein</fullName>
    </submittedName>
</protein>
<dbReference type="RefSeq" id="WP_201657543.1">
    <property type="nucleotide sequence ID" value="NZ_CAJHCS010000028.1"/>
</dbReference>
<comment type="caution">
    <text evidence="1">The sequence shown here is derived from an EMBL/GenBank/DDBJ whole genome shotgun (WGS) entry which is preliminary data.</text>
</comment>
<gene>
    <name evidence="1" type="ORF">V4C55_27905</name>
</gene>
<evidence type="ECO:0000313" key="2">
    <source>
        <dbReference type="Proteomes" id="UP001494588"/>
    </source>
</evidence>